<name>A0A1T4LX43_9FIRM</name>
<organism evidence="3 4">
    <name type="scientific">Selenihalanaerobacter shriftii</name>
    <dbReference type="NCBI Taxonomy" id="142842"/>
    <lineage>
        <taxon>Bacteria</taxon>
        <taxon>Bacillati</taxon>
        <taxon>Bacillota</taxon>
        <taxon>Clostridia</taxon>
        <taxon>Halanaerobiales</taxon>
        <taxon>Halobacteroidaceae</taxon>
        <taxon>Selenihalanaerobacter</taxon>
    </lineage>
</organism>
<protein>
    <submittedName>
        <fullName evidence="3">Putative zinc-finger</fullName>
    </submittedName>
</protein>
<keyword evidence="3" id="KW-0863">Zinc-finger</keyword>
<evidence type="ECO:0000256" key="1">
    <source>
        <dbReference type="SAM" id="Phobius"/>
    </source>
</evidence>
<feature type="transmembrane region" description="Helical" evidence="1">
    <location>
        <begin position="95"/>
        <end position="115"/>
    </location>
</feature>
<dbReference type="InterPro" id="IPR027383">
    <property type="entry name" value="Znf_put"/>
</dbReference>
<dbReference type="EMBL" id="FUWM01000009">
    <property type="protein sequence ID" value="SJZ59058.1"/>
    <property type="molecule type" value="Genomic_DNA"/>
</dbReference>
<dbReference type="Pfam" id="PF13490">
    <property type="entry name" value="zf-HC2"/>
    <property type="match status" value="1"/>
</dbReference>
<dbReference type="GO" id="GO:0008270">
    <property type="term" value="F:zinc ion binding"/>
    <property type="evidence" value="ECO:0007669"/>
    <property type="project" value="UniProtKB-KW"/>
</dbReference>
<reference evidence="4" key="1">
    <citation type="submission" date="2017-02" db="EMBL/GenBank/DDBJ databases">
        <authorList>
            <person name="Varghese N."/>
            <person name="Submissions S."/>
        </authorList>
    </citation>
    <scope>NUCLEOTIDE SEQUENCE [LARGE SCALE GENOMIC DNA]</scope>
    <source>
        <strain evidence="4">ATCC BAA-73</strain>
    </source>
</reference>
<dbReference type="OrthoDB" id="2084847at2"/>
<evidence type="ECO:0000313" key="4">
    <source>
        <dbReference type="Proteomes" id="UP000190625"/>
    </source>
</evidence>
<dbReference type="AlphaFoldDB" id="A0A1T4LX43"/>
<proteinExistence type="predicted"/>
<feature type="domain" description="Putative zinc-finger" evidence="2">
    <location>
        <begin position="8"/>
        <end position="39"/>
    </location>
</feature>
<evidence type="ECO:0000259" key="2">
    <source>
        <dbReference type="Pfam" id="PF13490"/>
    </source>
</evidence>
<evidence type="ECO:0000313" key="3">
    <source>
        <dbReference type="EMBL" id="SJZ59058.1"/>
    </source>
</evidence>
<dbReference type="Proteomes" id="UP000190625">
    <property type="component" value="Unassembled WGS sequence"/>
</dbReference>
<keyword evidence="1" id="KW-1133">Transmembrane helix</keyword>
<dbReference type="STRING" id="142842.SAMN02745118_01277"/>
<sequence length="177" mass="20744">MNIDCKYVQKNLSAYLDEEISLFNQKRIQKHLIKCKKCRLKYKNLEVTVQTLNTFPDISPSKDFTNKVMEQVTKEKNTNLSLEQWISNIFKTYKLTTVTISLFSVLGISSLALIANKLPFFTIGKIFYHLFNSSYFVSDKLVQVYPQLMIYLQSTLLISLFGFVFMFQQFNKKNKSK</sequence>
<dbReference type="RefSeq" id="WP_078809761.1">
    <property type="nucleotide sequence ID" value="NZ_FUWM01000009.1"/>
</dbReference>
<keyword evidence="3" id="KW-0862">Zinc</keyword>
<keyword evidence="1" id="KW-0812">Transmembrane</keyword>
<gene>
    <name evidence="3" type="ORF">SAMN02745118_01277</name>
</gene>
<keyword evidence="4" id="KW-1185">Reference proteome</keyword>
<keyword evidence="3" id="KW-0479">Metal-binding</keyword>
<accession>A0A1T4LX43</accession>
<feature type="transmembrane region" description="Helical" evidence="1">
    <location>
        <begin position="148"/>
        <end position="167"/>
    </location>
</feature>
<keyword evidence="1" id="KW-0472">Membrane</keyword>